<dbReference type="OrthoDB" id="2831072at2759"/>
<evidence type="ECO:0000313" key="5">
    <source>
        <dbReference type="Proteomes" id="UP000245884"/>
    </source>
</evidence>
<accession>A0A316UZP1</accession>
<dbReference type="SUPFAM" id="SSF54637">
    <property type="entry name" value="Thioesterase/thiol ester dehydrase-isomerase"/>
    <property type="match status" value="1"/>
</dbReference>
<evidence type="ECO:0000259" key="3">
    <source>
        <dbReference type="Pfam" id="PF03061"/>
    </source>
</evidence>
<evidence type="ECO:0000313" key="4">
    <source>
        <dbReference type="EMBL" id="PWN30692.1"/>
    </source>
</evidence>
<dbReference type="Pfam" id="PF03061">
    <property type="entry name" value="4HBT"/>
    <property type="match status" value="1"/>
</dbReference>
<keyword evidence="5" id="KW-1185">Reference proteome</keyword>
<reference evidence="4 5" key="1">
    <citation type="journal article" date="2018" name="Mol. Biol. Evol.">
        <title>Broad Genomic Sampling Reveals a Smut Pathogenic Ancestry of the Fungal Clade Ustilaginomycotina.</title>
        <authorList>
            <person name="Kijpornyongpan T."/>
            <person name="Mondo S.J."/>
            <person name="Barry K."/>
            <person name="Sandor L."/>
            <person name="Lee J."/>
            <person name="Lipzen A."/>
            <person name="Pangilinan J."/>
            <person name="LaButti K."/>
            <person name="Hainaut M."/>
            <person name="Henrissat B."/>
            <person name="Grigoriev I.V."/>
            <person name="Spatafora J.W."/>
            <person name="Aime M.C."/>
        </authorList>
    </citation>
    <scope>NUCLEOTIDE SEQUENCE [LARGE SCALE GENOMIC DNA]</scope>
    <source>
        <strain evidence="4 5">MCA 5214</strain>
    </source>
</reference>
<dbReference type="PANTHER" id="PTHR21660:SF1">
    <property type="entry name" value="ACYL-COENZYME A THIOESTERASE 13"/>
    <property type="match status" value="1"/>
</dbReference>
<sequence length="117" mass="12578">MQCQAQMANQLGSMHGGCVATIVDNLTSVAVYLHLADLEPTTPWAFLGVTQSLSVVYLAAVPVDSWVDIECNVISLGSRIVVVTCDMYLLESEDGGRIRKTASGTHTKVDNSFASRM</sequence>
<dbReference type="GeneID" id="37027002"/>
<dbReference type="RefSeq" id="XP_025365304.1">
    <property type="nucleotide sequence ID" value="XM_025505179.1"/>
</dbReference>
<comment type="similarity">
    <text evidence="1">Belongs to the thioesterase PaaI family.</text>
</comment>
<organism evidence="4 5">
    <name type="scientific">Jaminaea rosea</name>
    <dbReference type="NCBI Taxonomy" id="1569628"/>
    <lineage>
        <taxon>Eukaryota</taxon>
        <taxon>Fungi</taxon>
        <taxon>Dikarya</taxon>
        <taxon>Basidiomycota</taxon>
        <taxon>Ustilaginomycotina</taxon>
        <taxon>Exobasidiomycetes</taxon>
        <taxon>Microstromatales</taxon>
        <taxon>Microstromatales incertae sedis</taxon>
        <taxon>Jaminaea</taxon>
    </lineage>
</organism>
<protein>
    <recommendedName>
        <fullName evidence="3">Thioesterase domain-containing protein</fullName>
    </recommendedName>
</protein>
<dbReference type="EMBL" id="KZ819662">
    <property type="protein sequence ID" value="PWN30692.1"/>
    <property type="molecule type" value="Genomic_DNA"/>
</dbReference>
<evidence type="ECO:0000256" key="1">
    <source>
        <dbReference type="ARBA" id="ARBA00008324"/>
    </source>
</evidence>
<name>A0A316UZP1_9BASI</name>
<evidence type="ECO:0000256" key="2">
    <source>
        <dbReference type="ARBA" id="ARBA00022801"/>
    </source>
</evidence>
<dbReference type="GO" id="GO:0047617">
    <property type="term" value="F:fatty acyl-CoA hydrolase activity"/>
    <property type="evidence" value="ECO:0007669"/>
    <property type="project" value="InterPro"/>
</dbReference>
<dbReference type="Gene3D" id="3.10.129.10">
    <property type="entry name" value="Hotdog Thioesterase"/>
    <property type="match status" value="1"/>
</dbReference>
<dbReference type="PANTHER" id="PTHR21660">
    <property type="entry name" value="THIOESTERASE SUPERFAMILY MEMBER-RELATED"/>
    <property type="match status" value="1"/>
</dbReference>
<dbReference type="AlphaFoldDB" id="A0A316UZP1"/>
<dbReference type="CDD" id="cd03443">
    <property type="entry name" value="PaaI_thioesterase"/>
    <property type="match status" value="1"/>
</dbReference>
<proteinExistence type="inferred from homology"/>
<dbReference type="InterPro" id="IPR006683">
    <property type="entry name" value="Thioestr_dom"/>
</dbReference>
<dbReference type="InterPro" id="IPR029069">
    <property type="entry name" value="HotDog_dom_sf"/>
</dbReference>
<feature type="domain" description="Thioesterase" evidence="3">
    <location>
        <begin position="12"/>
        <end position="90"/>
    </location>
</feature>
<gene>
    <name evidence="4" type="ORF">BDZ90DRAFT_229699</name>
</gene>
<dbReference type="STRING" id="1569628.A0A316UZP1"/>
<dbReference type="InterPro" id="IPR039298">
    <property type="entry name" value="ACOT13"/>
</dbReference>
<dbReference type="Proteomes" id="UP000245884">
    <property type="component" value="Unassembled WGS sequence"/>
</dbReference>
<keyword evidence="2" id="KW-0378">Hydrolase</keyword>